<keyword evidence="5" id="KW-0804">Transcription</keyword>
<dbReference type="EMBL" id="JAFIRN010000008">
    <property type="protein sequence ID" value="KAG5844335.1"/>
    <property type="molecule type" value="Genomic_DNA"/>
</dbReference>
<dbReference type="InterPro" id="IPR052787">
    <property type="entry name" value="MAVS"/>
</dbReference>
<dbReference type="SUPFAM" id="SSF117773">
    <property type="entry name" value="GTF2I-like repeat"/>
    <property type="match status" value="1"/>
</dbReference>
<dbReference type="PANTHER" id="PTHR21446">
    <property type="entry name" value="DUF3504 DOMAIN-CONTAINING PROTEIN"/>
    <property type="match status" value="1"/>
</dbReference>
<evidence type="ECO:0000256" key="1">
    <source>
        <dbReference type="ARBA" id="ARBA00004123"/>
    </source>
</evidence>
<sequence>MAQKGDLPPPSVQWASDSHPVVSFLMSALNSMCMELAKSSVEVACLAVFNKEVFVVGTERGKGYANIRLDFQRDFATYCVSEEEKHNDQHRSKDLCYQHASDKLNRDKLKMAVEDLFSSCYGKALGKSRLVAVPYAKILEDPSDVEVKGLPEGIILQEPGNYDTSTLMKILENKLHISFVLRRPVLGKRKLKGKDTSQAVKRENSSSDCFVTVQVKSEPHENQEESEMVVMSVKEERDDPQYPLKSSHCVGEAREDTAKLFPREVYQSVVHGSGPSAVAEIREDPEVEVTIEASAACWSRAGIDLALGPGRKLPDLTLQPQFRSRNTQCSTKWGMTVLRKWYQNRFQRPATAIDLMSPAELDEILCEFYLNAKTCKKDPYTKNSLNAIRRSISRCLRGPPLRRPINILSDFQFPASNRTYREVCSTLEMEGKAITKHMVPIAAEDLLKLYQSSALRTSSPQTLLNKVWFDIMFFLVRDGGGGRYTQRELTRESFSFSIDEHGREFVSAVQNERRMYALPGDPRCPVSAFQLYLSKLNPSSNALFQHPIPHPSTDIWYSTKPVGVNVLGSMMSKLSKEAQLSFIYSNHSIRMTQISLLQGLLQSQRTKVSSLSLKKQICNFCANEQQFNFNRTMQDNSLTLRSSVKSSFSSNCIVTDPHLFSLMIL</sequence>
<keyword evidence="6" id="KW-0539">Nucleus</keyword>
<keyword evidence="2" id="KW-0677">Repeat</keyword>
<keyword evidence="4" id="KW-0238">DNA-binding</keyword>
<dbReference type="InterPro" id="IPR004212">
    <property type="entry name" value="GTF2I"/>
</dbReference>
<dbReference type="InterPro" id="IPR036647">
    <property type="entry name" value="GTF2I-like_rpt_sf"/>
</dbReference>
<evidence type="ECO:0000256" key="3">
    <source>
        <dbReference type="ARBA" id="ARBA00023015"/>
    </source>
</evidence>
<evidence type="ECO:0000313" key="8">
    <source>
        <dbReference type="Proteomes" id="UP001044222"/>
    </source>
</evidence>
<dbReference type="Gene3D" id="3.90.1460.10">
    <property type="entry name" value="GTF2I-like"/>
    <property type="match status" value="1"/>
</dbReference>
<comment type="caution">
    <text evidence="7">The sequence shown here is derived from an EMBL/GenBank/DDBJ whole genome shotgun (WGS) entry which is preliminary data.</text>
</comment>
<dbReference type="Pfam" id="PF02946">
    <property type="entry name" value="GTF2I"/>
    <property type="match status" value="1"/>
</dbReference>
<keyword evidence="3" id="KW-0805">Transcription regulation</keyword>
<organism evidence="7 8">
    <name type="scientific">Anguilla anguilla</name>
    <name type="common">European freshwater eel</name>
    <name type="synonym">Muraena anguilla</name>
    <dbReference type="NCBI Taxonomy" id="7936"/>
    <lineage>
        <taxon>Eukaryota</taxon>
        <taxon>Metazoa</taxon>
        <taxon>Chordata</taxon>
        <taxon>Craniata</taxon>
        <taxon>Vertebrata</taxon>
        <taxon>Euteleostomi</taxon>
        <taxon>Actinopterygii</taxon>
        <taxon>Neopterygii</taxon>
        <taxon>Teleostei</taxon>
        <taxon>Anguilliformes</taxon>
        <taxon>Anguillidae</taxon>
        <taxon>Anguilla</taxon>
    </lineage>
</organism>
<dbReference type="Proteomes" id="UP001044222">
    <property type="component" value="Chromosome 8"/>
</dbReference>
<name>A0A9D3RV91_ANGAN</name>
<accession>A0A9D3RV91</accession>
<evidence type="ECO:0008006" key="9">
    <source>
        <dbReference type="Google" id="ProtNLM"/>
    </source>
</evidence>
<protein>
    <recommendedName>
        <fullName evidence="9">DUF3504 domain-containing protein</fullName>
    </recommendedName>
</protein>
<proteinExistence type="predicted"/>
<evidence type="ECO:0000256" key="2">
    <source>
        <dbReference type="ARBA" id="ARBA00022737"/>
    </source>
</evidence>
<dbReference type="PROSITE" id="PS51139">
    <property type="entry name" value="GTF2I"/>
    <property type="match status" value="1"/>
</dbReference>
<dbReference type="GO" id="GO:0003677">
    <property type="term" value="F:DNA binding"/>
    <property type="evidence" value="ECO:0007669"/>
    <property type="project" value="UniProtKB-KW"/>
</dbReference>
<dbReference type="GO" id="GO:0005634">
    <property type="term" value="C:nucleus"/>
    <property type="evidence" value="ECO:0007669"/>
    <property type="project" value="UniProtKB-SubCell"/>
</dbReference>
<gene>
    <name evidence="7" type="ORF">ANANG_G00161410</name>
</gene>
<dbReference type="AlphaFoldDB" id="A0A9D3RV91"/>
<dbReference type="PANTHER" id="PTHR21446:SF12">
    <property type="entry name" value="POTASSIUM CHANNEL TETRAMERIZATION DOMAIN CONTAINING 1"/>
    <property type="match status" value="1"/>
</dbReference>
<keyword evidence="8" id="KW-1185">Reference proteome</keyword>
<evidence type="ECO:0000256" key="4">
    <source>
        <dbReference type="ARBA" id="ARBA00023125"/>
    </source>
</evidence>
<evidence type="ECO:0000256" key="5">
    <source>
        <dbReference type="ARBA" id="ARBA00023163"/>
    </source>
</evidence>
<comment type="subcellular location">
    <subcellularLocation>
        <location evidence="1">Nucleus</location>
    </subcellularLocation>
</comment>
<evidence type="ECO:0000256" key="6">
    <source>
        <dbReference type="ARBA" id="ARBA00023242"/>
    </source>
</evidence>
<reference evidence="7" key="1">
    <citation type="submission" date="2021-01" db="EMBL/GenBank/DDBJ databases">
        <title>A chromosome-scale assembly of European eel, Anguilla anguilla.</title>
        <authorList>
            <person name="Henkel C."/>
            <person name="Jong-Raadsen S.A."/>
            <person name="Dufour S."/>
            <person name="Weltzien F.-A."/>
            <person name="Palstra A.P."/>
            <person name="Pelster B."/>
            <person name="Spaink H.P."/>
            <person name="Van Den Thillart G.E."/>
            <person name="Jansen H."/>
            <person name="Zahm M."/>
            <person name="Klopp C."/>
            <person name="Cedric C."/>
            <person name="Louis A."/>
            <person name="Berthelot C."/>
            <person name="Parey E."/>
            <person name="Roest Crollius H."/>
            <person name="Montfort J."/>
            <person name="Robinson-Rechavi M."/>
            <person name="Bucao C."/>
            <person name="Bouchez O."/>
            <person name="Gislard M."/>
            <person name="Lluch J."/>
            <person name="Milhes M."/>
            <person name="Lampietro C."/>
            <person name="Lopez Roques C."/>
            <person name="Donnadieu C."/>
            <person name="Braasch I."/>
            <person name="Desvignes T."/>
            <person name="Postlethwait J."/>
            <person name="Bobe J."/>
            <person name="Guiguen Y."/>
            <person name="Dirks R."/>
        </authorList>
    </citation>
    <scope>NUCLEOTIDE SEQUENCE</scope>
    <source>
        <strain evidence="7">Tag_6206</strain>
        <tissue evidence="7">Liver</tissue>
    </source>
</reference>
<evidence type="ECO:0000313" key="7">
    <source>
        <dbReference type="EMBL" id="KAG5844335.1"/>
    </source>
</evidence>